<feature type="domain" description="Methyltransferase type 11" evidence="1">
    <location>
        <begin position="40"/>
        <end position="135"/>
    </location>
</feature>
<name>A0A9X2FIB9_9BACT</name>
<comment type="caution">
    <text evidence="2">The sequence shown here is derived from an EMBL/GenBank/DDBJ whole genome shotgun (WGS) entry which is preliminary data.</text>
</comment>
<keyword evidence="2" id="KW-0808">Transferase</keyword>
<dbReference type="GO" id="GO:0008757">
    <property type="term" value="F:S-adenosylmethionine-dependent methyltransferase activity"/>
    <property type="evidence" value="ECO:0007669"/>
    <property type="project" value="InterPro"/>
</dbReference>
<organism evidence="2 3">
    <name type="scientific">Aeoliella straminimaris</name>
    <dbReference type="NCBI Taxonomy" id="2954799"/>
    <lineage>
        <taxon>Bacteria</taxon>
        <taxon>Pseudomonadati</taxon>
        <taxon>Planctomycetota</taxon>
        <taxon>Planctomycetia</taxon>
        <taxon>Pirellulales</taxon>
        <taxon>Lacipirellulaceae</taxon>
        <taxon>Aeoliella</taxon>
    </lineage>
</organism>
<evidence type="ECO:0000313" key="2">
    <source>
        <dbReference type="EMBL" id="MCO6045781.1"/>
    </source>
</evidence>
<dbReference type="Proteomes" id="UP001155241">
    <property type="component" value="Unassembled WGS sequence"/>
</dbReference>
<dbReference type="GO" id="GO:0032259">
    <property type="term" value="P:methylation"/>
    <property type="evidence" value="ECO:0007669"/>
    <property type="project" value="UniProtKB-KW"/>
</dbReference>
<dbReference type="Gene3D" id="3.40.50.150">
    <property type="entry name" value="Vaccinia Virus protein VP39"/>
    <property type="match status" value="1"/>
</dbReference>
<evidence type="ECO:0000259" key="1">
    <source>
        <dbReference type="Pfam" id="PF08241"/>
    </source>
</evidence>
<dbReference type="InterPro" id="IPR013216">
    <property type="entry name" value="Methyltransf_11"/>
</dbReference>
<sequence>MARDGAPLARPASDTDFANPLRTIDPAGWLGPSIRGWRVLCLAAGGGRQSALYAAAGAEVTVLDISRAMLAQDAEVARERRLQVRIVEGSMTDLSMFGTGEFDLVIQPVSTCYVPDVLAVYQQVARVVRGDGLYVSQHKSPASLQCRAKPQAGGYVLEETYYRDKPLPPDEPSRLREQGATEYLHRWEQLIGGLCQAGFVVEGLLEPMHAKADAEHGTFAHRAQYIAPYVRIKARRIGVERSLLR</sequence>
<gene>
    <name evidence="2" type="ORF">NG895_17930</name>
</gene>
<dbReference type="Pfam" id="PF08241">
    <property type="entry name" value="Methyltransf_11"/>
    <property type="match status" value="1"/>
</dbReference>
<dbReference type="CDD" id="cd02440">
    <property type="entry name" value="AdoMet_MTases"/>
    <property type="match status" value="1"/>
</dbReference>
<dbReference type="EMBL" id="JAMXLR010000061">
    <property type="protein sequence ID" value="MCO6045781.1"/>
    <property type="molecule type" value="Genomic_DNA"/>
</dbReference>
<dbReference type="AlphaFoldDB" id="A0A9X2FIB9"/>
<reference evidence="2" key="1">
    <citation type="submission" date="2022-06" db="EMBL/GenBank/DDBJ databases">
        <title>Aeoliella straminimaris, a novel planctomycete from sediments.</title>
        <authorList>
            <person name="Vitorino I.R."/>
            <person name="Lage O.M."/>
        </authorList>
    </citation>
    <scope>NUCLEOTIDE SEQUENCE</scope>
    <source>
        <strain evidence="2">ICT_H6.2</strain>
    </source>
</reference>
<keyword evidence="2" id="KW-0489">Methyltransferase</keyword>
<dbReference type="SUPFAM" id="SSF53335">
    <property type="entry name" value="S-adenosyl-L-methionine-dependent methyltransferases"/>
    <property type="match status" value="1"/>
</dbReference>
<keyword evidence="3" id="KW-1185">Reference proteome</keyword>
<protein>
    <submittedName>
        <fullName evidence="2">Class I SAM-dependent methyltransferase</fullName>
    </submittedName>
</protein>
<evidence type="ECO:0000313" key="3">
    <source>
        <dbReference type="Proteomes" id="UP001155241"/>
    </source>
</evidence>
<accession>A0A9X2FIB9</accession>
<dbReference type="InterPro" id="IPR029063">
    <property type="entry name" value="SAM-dependent_MTases_sf"/>
</dbReference>
<proteinExistence type="predicted"/>